<name>A0A317C770_9GAMM</name>
<dbReference type="OrthoDB" id="7210484at2"/>
<reference evidence="1 2" key="1">
    <citation type="submission" date="2018-05" db="EMBL/GenBank/DDBJ databases">
        <title>Leucothrix arctica sp. nov., isolated from Arctic seawater.</title>
        <authorList>
            <person name="Choi A."/>
            <person name="Baek K."/>
        </authorList>
    </citation>
    <scope>NUCLEOTIDE SEQUENCE [LARGE SCALE GENOMIC DNA]</scope>
    <source>
        <strain evidence="1 2">IMCC9719</strain>
    </source>
</reference>
<dbReference type="InterPro" id="IPR036196">
    <property type="entry name" value="Ptyr_pPase_sf"/>
</dbReference>
<accession>A0A317C770</accession>
<organism evidence="1 2">
    <name type="scientific">Leucothrix arctica</name>
    <dbReference type="NCBI Taxonomy" id="1481894"/>
    <lineage>
        <taxon>Bacteria</taxon>
        <taxon>Pseudomonadati</taxon>
        <taxon>Pseudomonadota</taxon>
        <taxon>Gammaproteobacteria</taxon>
        <taxon>Thiotrichales</taxon>
        <taxon>Thiotrichaceae</taxon>
        <taxon>Leucothrix</taxon>
    </lineage>
</organism>
<proteinExistence type="predicted"/>
<evidence type="ECO:0000313" key="2">
    <source>
        <dbReference type="Proteomes" id="UP000245506"/>
    </source>
</evidence>
<protein>
    <submittedName>
        <fullName evidence="1">Phosphotyrosine protein phosphatase</fullName>
    </submittedName>
</protein>
<dbReference type="InterPro" id="IPR016919">
    <property type="entry name" value="UCP029416_PTP"/>
</dbReference>
<dbReference type="PIRSF" id="PIRSF029416">
    <property type="entry name" value="UCP029416_PTP"/>
    <property type="match status" value="1"/>
</dbReference>
<sequence length="107" mass="12518">MKKILFLCSQNKLRSPTAESIFCNKEDWDVRSAGLNAGANVCISIEDVEWADYIFVMEQTHKKKLQKKFREQIKNQSIICLSIPDNYDYMEEELIRILKAKVPQFVT</sequence>
<dbReference type="Proteomes" id="UP000245506">
    <property type="component" value="Unassembled WGS sequence"/>
</dbReference>
<dbReference type="RefSeq" id="WP_109824134.1">
    <property type="nucleotide sequence ID" value="NZ_QGKL01000039.1"/>
</dbReference>
<dbReference type="AlphaFoldDB" id="A0A317C770"/>
<evidence type="ECO:0000313" key="1">
    <source>
        <dbReference type="EMBL" id="PWQ94485.1"/>
    </source>
</evidence>
<comment type="caution">
    <text evidence="1">The sequence shown here is derived from an EMBL/GenBank/DDBJ whole genome shotgun (WGS) entry which is preliminary data.</text>
</comment>
<dbReference type="SUPFAM" id="SSF52788">
    <property type="entry name" value="Phosphotyrosine protein phosphatases I"/>
    <property type="match status" value="1"/>
</dbReference>
<dbReference type="EMBL" id="QGKL01000039">
    <property type="protein sequence ID" value="PWQ94485.1"/>
    <property type="molecule type" value="Genomic_DNA"/>
</dbReference>
<keyword evidence="2" id="KW-1185">Reference proteome</keyword>
<gene>
    <name evidence="1" type="ORF">DKT75_14390</name>
</gene>
<dbReference type="Gene3D" id="3.40.50.2300">
    <property type="match status" value="1"/>
</dbReference>